<feature type="compositionally biased region" description="Basic and acidic residues" evidence="1">
    <location>
        <begin position="410"/>
        <end position="420"/>
    </location>
</feature>
<dbReference type="Proteomes" id="UP001562354">
    <property type="component" value="Unassembled WGS sequence"/>
</dbReference>
<dbReference type="Pfam" id="PF22586">
    <property type="entry name" value="ANCHR-like_BBOX"/>
    <property type="match status" value="1"/>
</dbReference>
<dbReference type="EMBL" id="JBFMKM010000006">
    <property type="protein sequence ID" value="KAL1305671.1"/>
    <property type="molecule type" value="Genomic_DNA"/>
</dbReference>
<name>A0ABR3PHP5_9PEZI</name>
<dbReference type="SUPFAM" id="SSF57845">
    <property type="entry name" value="B-box zinc-binding domain"/>
    <property type="match status" value="1"/>
</dbReference>
<dbReference type="PANTHER" id="PTHR46603">
    <property type="entry name" value="ABSCISSION/NOCUT CHECKPOINT REGULATOR"/>
    <property type="match status" value="1"/>
</dbReference>
<feature type="compositionally biased region" description="Basic and acidic residues" evidence="1">
    <location>
        <begin position="102"/>
        <end position="122"/>
    </location>
</feature>
<feature type="compositionally biased region" description="Low complexity" evidence="1">
    <location>
        <begin position="47"/>
        <end position="58"/>
    </location>
</feature>
<proteinExistence type="predicted"/>
<protein>
    <recommendedName>
        <fullName evidence="4">Abscission/NoCut checkpoint regulator</fullName>
    </recommendedName>
</protein>
<evidence type="ECO:0008006" key="4">
    <source>
        <dbReference type="Google" id="ProtNLM"/>
    </source>
</evidence>
<evidence type="ECO:0000313" key="2">
    <source>
        <dbReference type="EMBL" id="KAL1305671.1"/>
    </source>
</evidence>
<accession>A0ABR3PHP5</accession>
<feature type="compositionally biased region" description="Basic and acidic residues" evidence="1">
    <location>
        <begin position="177"/>
        <end position="198"/>
    </location>
</feature>
<feature type="compositionally biased region" description="Polar residues" evidence="1">
    <location>
        <begin position="32"/>
        <end position="46"/>
    </location>
</feature>
<feature type="compositionally biased region" description="Basic and acidic residues" evidence="1">
    <location>
        <begin position="298"/>
        <end position="308"/>
    </location>
</feature>
<feature type="region of interest" description="Disordered" evidence="1">
    <location>
        <begin position="17"/>
        <end position="136"/>
    </location>
</feature>
<sequence length="438" mass="47648">MSRKEDILSVRLKALRNTTLSPAPTTSSPPSQCTALPQPSPSTVAATTTDPTLSLPSTPIKPPQTTPQQENVPATSDADLASRFRNLTPTSTTQNDAIGAERLSHRKDILDEWRDGTDDFDLRNGGNSGHDEESLEELLRQLEEDGKENGLDPDEPRDVERLLKEARDLLPEEEEREEVRQHVEDLRNAETETRKEMEGVGGRQQSEEEKEEKESQEGQEKVEDNDDDADEYIQQVLEQLHVDEKYKYQDDDPADPNAGAVFSVSSDTSGEKKAESSFPLPTVPDALSSLPPSSITTEPKETDNKSESIDDALAARFASLGVSSPARGSGASNNDDSSEGNLGLPSAPSFNPTAKPVTITKSLRPGKPSLPTYTDEDIDSWCCICNEDATVRCLGCEGDLYCAECWREGHGDGPGQERGHRALAYTRGSGPEPTAVAS</sequence>
<feature type="region of interest" description="Disordered" evidence="1">
    <location>
        <begin position="166"/>
        <end position="371"/>
    </location>
</feature>
<reference evidence="2 3" key="1">
    <citation type="submission" date="2024-07" db="EMBL/GenBank/DDBJ databases">
        <title>Draft sequence of the Neodothiora populina.</title>
        <authorList>
            <person name="Drown D.D."/>
            <person name="Schuette U.S."/>
            <person name="Buechlein A.B."/>
            <person name="Rusch D.R."/>
            <person name="Winton L.W."/>
            <person name="Adams G.A."/>
        </authorList>
    </citation>
    <scope>NUCLEOTIDE SEQUENCE [LARGE SCALE GENOMIC DNA]</scope>
    <source>
        <strain evidence="2 3">CPC 39397</strain>
    </source>
</reference>
<dbReference type="GeneID" id="95980963"/>
<feature type="compositionally biased region" description="Basic and acidic residues" evidence="1">
    <location>
        <begin position="240"/>
        <end position="250"/>
    </location>
</feature>
<dbReference type="CDD" id="cd19817">
    <property type="entry name" value="Bbox1_ANCHR-like"/>
    <property type="match status" value="1"/>
</dbReference>
<feature type="compositionally biased region" description="Basic and acidic residues" evidence="1">
    <location>
        <begin position="212"/>
        <end position="222"/>
    </location>
</feature>
<organism evidence="2 3">
    <name type="scientific">Neodothiora populina</name>
    <dbReference type="NCBI Taxonomy" id="2781224"/>
    <lineage>
        <taxon>Eukaryota</taxon>
        <taxon>Fungi</taxon>
        <taxon>Dikarya</taxon>
        <taxon>Ascomycota</taxon>
        <taxon>Pezizomycotina</taxon>
        <taxon>Dothideomycetes</taxon>
        <taxon>Dothideomycetidae</taxon>
        <taxon>Dothideales</taxon>
        <taxon>Dothioraceae</taxon>
        <taxon>Neodothiora</taxon>
    </lineage>
</organism>
<feature type="compositionally biased region" description="Low complexity" evidence="1">
    <location>
        <begin position="18"/>
        <end position="31"/>
    </location>
</feature>
<gene>
    <name evidence="2" type="ORF">AAFC00_007264</name>
</gene>
<evidence type="ECO:0000313" key="3">
    <source>
        <dbReference type="Proteomes" id="UP001562354"/>
    </source>
</evidence>
<dbReference type="InterPro" id="IPR044553">
    <property type="entry name" value="Bbox1_ANCHR"/>
</dbReference>
<comment type="caution">
    <text evidence="2">The sequence shown here is derived from an EMBL/GenBank/DDBJ whole genome shotgun (WGS) entry which is preliminary data.</text>
</comment>
<feature type="region of interest" description="Disordered" evidence="1">
    <location>
        <begin position="410"/>
        <end position="438"/>
    </location>
</feature>
<dbReference type="RefSeq" id="XP_069201944.1">
    <property type="nucleotide sequence ID" value="XM_069347337.1"/>
</dbReference>
<evidence type="ECO:0000256" key="1">
    <source>
        <dbReference type="SAM" id="MobiDB-lite"/>
    </source>
</evidence>
<feature type="compositionally biased region" description="Polar residues" evidence="1">
    <location>
        <begin position="85"/>
        <end position="96"/>
    </location>
</feature>
<dbReference type="PANTHER" id="PTHR46603:SF1">
    <property type="entry name" value="ABSCISSION_NOCUT CHECKPOINT REGULATOR"/>
    <property type="match status" value="1"/>
</dbReference>
<keyword evidence="3" id="KW-1185">Reference proteome</keyword>